<dbReference type="GO" id="GO:0016491">
    <property type="term" value="F:oxidoreductase activity"/>
    <property type="evidence" value="ECO:0007669"/>
    <property type="project" value="UniProtKB-KW"/>
</dbReference>
<reference evidence="3 4" key="2">
    <citation type="submission" date="2015-05" db="EMBL/GenBank/DDBJ databases">
        <authorList>
            <person name="Morales-Cruz A."/>
            <person name="Amrine K.C."/>
            <person name="Cantu D."/>
        </authorList>
    </citation>
    <scope>NUCLEOTIDE SEQUENCE [LARGE SCALE GENOMIC DNA]</scope>
    <source>
        <strain evidence="3">DA912</strain>
    </source>
</reference>
<organism evidence="3 4">
    <name type="scientific">Diaporthe ampelina</name>
    <dbReference type="NCBI Taxonomy" id="1214573"/>
    <lineage>
        <taxon>Eukaryota</taxon>
        <taxon>Fungi</taxon>
        <taxon>Dikarya</taxon>
        <taxon>Ascomycota</taxon>
        <taxon>Pezizomycotina</taxon>
        <taxon>Sordariomycetes</taxon>
        <taxon>Sordariomycetidae</taxon>
        <taxon>Diaporthales</taxon>
        <taxon>Diaporthaceae</taxon>
        <taxon>Diaporthe</taxon>
    </lineage>
</organism>
<dbReference type="InterPro" id="IPR002347">
    <property type="entry name" value="SDR_fam"/>
</dbReference>
<sequence length="324" mass="34423">MADQVEVLIKKTLEQGAGLKTNFTKTVHRTSYPSIDPARPELSQAGRTVLITGGGTGIGLAIGKAFGQAGAKRVIAVGRRASVLADGAKAIEEAAKQAGKDVEVIHQTLDVTDKAGVAALWSGLKDKGIIVDVLVLNAAKFSPMQPLVDLGSDEVWSMFEANVHGPLMLSEAFVKQGGDSPKALINVASQAIHMLDESVSVLAPRVPAYGLTKNSGALLVQQLAAQYDPEKLQVVNFHPGVVYAGGWEEAGIPDNLLPFDDASLAGSEAVWLASPEARFLHGRFVWASWDVDELKSDGFKKALAEDVEFLKIGVHGLKGGDRRW</sequence>
<gene>
    <name evidence="3" type="ORF">UCDDA912_g08455</name>
</gene>
<evidence type="ECO:0000313" key="4">
    <source>
        <dbReference type="Proteomes" id="UP000034680"/>
    </source>
</evidence>
<dbReference type="STRING" id="1214573.A0A0G2FBP8"/>
<dbReference type="OrthoDB" id="1933717at2759"/>
<dbReference type="InterPro" id="IPR036291">
    <property type="entry name" value="NAD(P)-bd_dom_sf"/>
</dbReference>
<dbReference type="PANTHER" id="PTHR42901">
    <property type="entry name" value="ALCOHOL DEHYDROGENASE"/>
    <property type="match status" value="1"/>
</dbReference>
<keyword evidence="4" id="KW-1185">Reference proteome</keyword>
<reference evidence="3 4" key="1">
    <citation type="submission" date="2015-05" db="EMBL/GenBank/DDBJ databases">
        <title>Distinctive expansion of gene families associated with plant cell wall degradation and secondary metabolism in the genomes of grapevine trunk pathogens.</title>
        <authorList>
            <person name="Lawrence D.P."/>
            <person name="Travadon R."/>
            <person name="Rolshausen P.E."/>
            <person name="Baumgartner K."/>
        </authorList>
    </citation>
    <scope>NUCLEOTIDE SEQUENCE [LARGE SCALE GENOMIC DNA]</scope>
    <source>
        <strain evidence="3">DA912</strain>
    </source>
</reference>
<evidence type="ECO:0000313" key="3">
    <source>
        <dbReference type="EMBL" id="KKY31591.1"/>
    </source>
</evidence>
<comment type="similarity">
    <text evidence="1">Belongs to the short-chain dehydrogenases/reductases (SDR) family.</text>
</comment>
<dbReference type="Gene3D" id="3.40.50.720">
    <property type="entry name" value="NAD(P)-binding Rossmann-like Domain"/>
    <property type="match status" value="1"/>
</dbReference>
<dbReference type="EMBL" id="LCUC01000374">
    <property type="protein sequence ID" value="KKY31591.1"/>
    <property type="molecule type" value="Genomic_DNA"/>
</dbReference>
<evidence type="ECO:0000256" key="1">
    <source>
        <dbReference type="ARBA" id="ARBA00006484"/>
    </source>
</evidence>
<name>A0A0G2FBP8_9PEZI</name>
<proteinExistence type="inferred from homology"/>
<accession>A0A0G2FBP8</accession>
<dbReference type="Proteomes" id="UP000034680">
    <property type="component" value="Unassembled WGS sequence"/>
</dbReference>
<dbReference type="PANTHER" id="PTHR42901:SF1">
    <property type="entry name" value="ALCOHOL DEHYDROGENASE"/>
    <property type="match status" value="1"/>
</dbReference>
<dbReference type="SUPFAM" id="SSF51735">
    <property type="entry name" value="NAD(P)-binding Rossmann-fold domains"/>
    <property type="match status" value="1"/>
</dbReference>
<dbReference type="Pfam" id="PF00106">
    <property type="entry name" value="adh_short"/>
    <property type="match status" value="1"/>
</dbReference>
<dbReference type="AlphaFoldDB" id="A0A0G2FBP8"/>
<dbReference type="CDD" id="cd05233">
    <property type="entry name" value="SDR_c"/>
    <property type="match status" value="1"/>
</dbReference>
<evidence type="ECO:0000256" key="2">
    <source>
        <dbReference type="ARBA" id="ARBA00023002"/>
    </source>
</evidence>
<comment type="caution">
    <text evidence="3">The sequence shown here is derived from an EMBL/GenBank/DDBJ whole genome shotgun (WGS) entry which is preliminary data.</text>
</comment>
<dbReference type="PRINTS" id="PR00081">
    <property type="entry name" value="GDHRDH"/>
</dbReference>
<protein>
    <submittedName>
        <fullName evidence="3">Putative short chain dehydrogenase</fullName>
    </submittedName>
</protein>
<keyword evidence="2" id="KW-0560">Oxidoreductase</keyword>